<proteinExistence type="predicted"/>
<keyword evidence="3" id="KW-1185">Reference proteome</keyword>
<gene>
    <name evidence="2" type="ORF">CBER1_07352</name>
</gene>
<organism evidence="2 3">
    <name type="scientific">Cercospora berteroae</name>
    <dbReference type="NCBI Taxonomy" id="357750"/>
    <lineage>
        <taxon>Eukaryota</taxon>
        <taxon>Fungi</taxon>
        <taxon>Dikarya</taxon>
        <taxon>Ascomycota</taxon>
        <taxon>Pezizomycotina</taxon>
        <taxon>Dothideomycetes</taxon>
        <taxon>Dothideomycetidae</taxon>
        <taxon>Mycosphaerellales</taxon>
        <taxon>Mycosphaerellaceae</taxon>
        <taxon>Cercospora</taxon>
    </lineage>
</organism>
<dbReference type="STRING" id="357750.A0A2S6CL28"/>
<protein>
    <recommendedName>
        <fullName evidence="1">Acyl-CoA thioesterase-like C-terminal domain-containing protein</fullName>
    </recommendedName>
</protein>
<dbReference type="InterPro" id="IPR042171">
    <property type="entry name" value="Acyl-CoA_hotdog"/>
</dbReference>
<comment type="caution">
    <text evidence="2">The sequence shown here is derived from an EMBL/GenBank/DDBJ whole genome shotgun (WGS) entry which is preliminary data.</text>
</comment>
<dbReference type="PANTHER" id="PTHR38110:SF1">
    <property type="entry name" value="THIOESTERASE DOMAIN-CONTAINING PROTEIN"/>
    <property type="match status" value="1"/>
</dbReference>
<dbReference type="InterPro" id="IPR049450">
    <property type="entry name" value="ACOT8-like_C"/>
</dbReference>
<name>A0A2S6CL28_9PEZI</name>
<dbReference type="InterPro" id="IPR029069">
    <property type="entry name" value="HotDog_dom_sf"/>
</dbReference>
<sequence>MSSSAAKPLSSTSHSLKMGVKKLLETGLSFHTNWQAHPQRLPLTSSLTSLETGQDPAWSELTTWPNHNFRKATNQIRSFFPRFGQPAQNIYDQWVCLRDPTETWANEKLGYLVDMFPQLCETYILDGFDQYDPKLTESESGLQLRDSKRKFTPYWYPTVLLNLDVKKALPEGGRKFLFSRLQAKQIRNGRYDLEVVVWDEEDEIVALSHHVCFVVGAERNLAKRTTGGNSKI</sequence>
<evidence type="ECO:0000313" key="3">
    <source>
        <dbReference type="Proteomes" id="UP000237631"/>
    </source>
</evidence>
<dbReference type="EMBL" id="PNEN01000271">
    <property type="protein sequence ID" value="PPJ60438.1"/>
    <property type="molecule type" value="Genomic_DNA"/>
</dbReference>
<dbReference type="PANTHER" id="PTHR38110">
    <property type="entry name" value="CHROMOSOME 23, WHOLE GENOME SHOTGUN SEQUENCE"/>
    <property type="match status" value="1"/>
</dbReference>
<accession>A0A2S6CL28</accession>
<evidence type="ECO:0000259" key="1">
    <source>
        <dbReference type="Pfam" id="PF20789"/>
    </source>
</evidence>
<evidence type="ECO:0000313" key="2">
    <source>
        <dbReference type="EMBL" id="PPJ60438.1"/>
    </source>
</evidence>
<dbReference type="InterPro" id="IPR052389">
    <property type="entry name" value="Sec_Metab_Biosynth-Assoc"/>
</dbReference>
<dbReference type="OrthoDB" id="2532955at2759"/>
<reference evidence="3" key="1">
    <citation type="journal article" date="2017" name="bioRxiv">
        <title>Conservation of a gene cluster reveals novel cercosporin biosynthetic mechanisms and extends production to the genus Colletotrichum.</title>
        <authorList>
            <person name="de Jonge R."/>
            <person name="Ebert M.K."/>
            <person name="Huitt-Roehl C.R."/>
            <person name="Pal P."/>
            <person name="Suttle J.C."/>
            <person name="Spanner R.E."/>
            <person name="Neubauer J.D."/>
            <person name="Jurick W.M.II."/>
            <person name="Stott K.A."/>
            <person name="Secor G.A."/>
            <person name="Thomma B.P.H.J."/>
            <person name="Van de Peer Y."/>
            <person name="Townsend C.A."/>
            <person name="Bolton M.D."/>
        </authorList>
    </citation>
    <scope>NUCLEOTIDE SEQUENCE [LARGE SCALE GENOMIC DNA]</scope>
    <source>
        <strain evidence="3">CBS538.71</strain>
    </source>
</reference>
<dbReference type="AlphaFoldDB" id="A0A2S6CL28"/>
<dbReference type="Proteomes" id="UP000237631">
    <property type="component" value="Unassembled WGS sequence"/>
</dbReference>
<dbReference type="SUPFAM" id="SSF54637">
    <property type="entry name" value="Thioesterase/thiol ester dehydrase-isomerase"/>
    <property type="match status" value="1"/>
</dbReference>
<dbReference type="Gene3D" id="2.40.160.210">
    <property type="entry name" value="Acyl-CoA thioesterase, double hotdog domain"/>
    <property type="match status" value="1"/>
</dbReference>
<dbReference type="Pfam" id="PF20789">
    <property type="entry name" value="4HBT_3C"/>
    <property type="match status" value="1"/>
</dbReference>
<feature type="domain" description="Acyl-CoA thioesterase-like C-terminal" evidence="1">
    <location>
        <begin position="68"/>
        <end position="214"/>
    </location>
</feature>